<keyword evidence="2" id="KW-1185">Reference proteome</keyword>
<sequence>MWSILAVTATPASSVSAGISSRPLLCRSCVGDYSVFRAPHRTLWFTIISSEPFPPSLLDLPHNLAGGFDDPGSIGLQSLTNIRKDNPGGIPTTSPEVRAGITSWRLQSSELSCPSTHQSHKNFRNETKATLCTIFGGEYRRDSARWETIFTLHEATLVPPFGMFPGPKSPQPPHPMSSKGGLTNTYSPIDYQQFTVASPEAHLVTYPPLSLARITNLVPLRLPPGYAFRVTN</sequence>
<gene>
    <name evidence="1" type="ORF">SCUD_LOCUS7466</name>
</gene>
<name>A0A183JXL9_9TREM</name>
<organism evidence="3">
    <name type="scientific">Schistosoma curassoni</name>
    <dbReference type="NCBI Taxonomy" id="6186"/>
    <lineage>
        <taxon>Eukaryota</taxon>
        <taxon>Metazoa</taxon>
        <taxon>Spiralia</taxon>
        <taxon>Lophotrochozoa</taxon>
        <taxon>Platyhelminthes</taxon>
        <taxon>Trematoda</taxon>
        <taxon>Digenea</taxon>
        <taxon>Strigeidida</taxon>
        <taxon>Schistosomatoidea</taxon>
        <taxon>Schistosomatidae</taxon>
        <taxon>Schistosoma</taxon>
    </lineage>
</organism>
<evidence type="ECO:0000313" key="3">
    <source>
        <dbReference type="WBParaSite" id="SCUD_0000746601-mRNA-1"/>
    </source>
</evidence>
<reference evidence="1 2" key="2">
    <citation type="submission" date="2018-11" db="EMBL/GenBank/DDBJ databases">
        <authorList>
            <consortium name="Pathogen Informatics"/>
        </authorList>
    </citation>
    <scope>NUCLEOTIDE SEQUENCE [LARGE SCALE GENOMIC DNA]</scope>
    <source>
        <strain evidence="1">Dakar</strain>
        <strain evidence="2">Dakar, Senegal</strain>
    </source>
</reference>
<dbReference type="AlphaFoldDB" id="A0A183JXL9"/>
<protein>
    <submittedName>
        <fullName evidence="3">Secreted protein</fullName>
    </submittedName>
</protein>
<dbReference type="Proteomes" id="UP000279833">
    <property type="component" value="Unassembled WGS sequence"/>
</dbReference>
<dbReference type="EMBL" id="UZAK01032356">
    <property type="protein sequence ID" value="VDP26357.1"/>
    <property type="molecule type" value="Genomic_DNA"/>
</dbReference>
<evidence type="ECO:0000313" key="1">
    <source>
        <dbReference type="EMBL" id="VDP26357.1"/>
    </source>
</evidence>
<evidence type="ECO:0000313" key="2">
    <source>
        <dbReference type="Proteomes" id="UP000279833"/>
    </source>
</evidence>
<dbReference type="WBParaSite" id="SCUD_0000746601-mRNA-1">
    <property type="protein sequence ID" value="SCUD_0000746601-mRNA-1"/>
    <property type="gene ID" value="SCUD_0000746601"/>
</dbReference>
<accession>A0A183JXL9</accession>
<proteinExistence type="predicted"/>
<reference evidence="3" key="1">
    <citation type="submission" date="2016-06" db="UniProtKB">
        <authorList>
            <consortium name="WormBaseParasite"/>
        </authorList>
    </citation>
    <scope>IDENTIFICATION</scope>
</reference>